<keyword evidence="2" id="KW-1185">Reference proteome</keyword>
<reference evidence="2" key="1">
    <citation type="journal article" date="2022" name="Mol. Ecol. Resour.">
        <title>The genomes of chicory, endive, great burdock and yacon provide insights into Asteraceae palaeo-polyploidization history and plant inulin production.</title>
        <authorList>
            <person name="Fan W."/>
            <person name="Wang S."/>
            <person name="Wang H."/>
            <person name="Wang A."/>
            <person name="Jiang F."/>
            <person name="Liu H."/>
            <person name="Zhao H."/>
            <person name="Xu D."/>
            <person name="Zhang Y."/>
        </authorList>
    </citation>
    <scope>NUCLEOTIDE SEQUENCE [LARGE SCALE GENOMIC DNA]</scope>
    <source>
        <strain evidence="2">cv. Yunnan</strain>
    </source>
</reference>
<evidence type="ECO:0000313" key="2">
    <source>
        <dbReference type="Proteomes" id="UP001056120"/>
    </source>
</evidence>
<protein>
    <submittedName>
        <fullName evidence="1">Uncharacterized protein</fullName>
    </submittedName>
</protein>
<sequence>MQRSFLICLLIPSLHFPHNSKPFSLYRILSAIMRNMKKSPKVADESMFGEGNRLEFPNIAQHTRQGFSAHLALIYNIIRAPLSLLSCLSSEPSISGATDGVWVSGELARMSEVNHLMVNDSMRYVILM</sequence>
<gene>
    <name evidence="1" type="ORF">L1987_84750</name>
</gene>
<accession>A0ACB8XUL7</accession>
<reference evidence="1 2" key="2">
    <citation type="journal article" date="2022" name="Mol. Ecol. Resour.">
        <title>The genomes of chicory, endive, great burdock and yacon provide insights into Asteraceae paleo-polyploidization history and plant inulin production.</title>
        <authorList>
            <person name="Fan W."/>
            <person name="Wang S."/>
            <person name="Wang H."/>
            <person name="Wang A."/>
            <person name="Jiang F."/>
            <person name="Liu H."/>
            <person name="Zhao H."/>
            <person name="Xu D."/>
            <person name="Zhang Y."/>
        </authorList>
    </citation>
    <scope>NUCLEOTIDE SEQUENCE [LARGE SCALE GENOMIC DNA]</scope>
    <source>
        <strain evidence="2">cv. Yunnan</strain>
        <tissue evidence="1">Leaves</tissue>
    </source>
</reference>
<dbReference type="Proteomes" id="UP001056120">
    <property type="component" value="Linkage Group LG29"/>
</dbReference>
<comment type="caution">
    <text evidence="1">The sequence shown here is derived from an EMBL/GenBank/DDBJ whole genome shotgun (WGS) entry which is preliminary data.</text>
</comment>
<dbReference type="EMBL" id="CM042046">
    <property type="protein sequence ID" value="KAI3675165.1"/>
    <property type="molecule type" value="Genomic_DNA"/>
</dbReference>
<organism evidence="1 2">
    <name type="scientific">Smallanthus sonchifolius</name>
    <dbReference type="NCBI Taxonomy" id="185202"/>
    <lineage>
        <taxon>Eukaryota</taxon>
        <taxon>Viridiplantae</taxon>
        <taxon>Streptophyta</taxon>
        <taxon>Embryophyta</taxon>
        <taxon>Tracheophyta</taxon>
        <taxon>Spermatophyta</taxon>
        <taxon>Magnoliopsida</taxon>
        <taxon>eudicotyledons</taxon>
        <taxon>Gunneridae</taxon>
        <taxon>Pentapetalae</taxon>
        <taxon>asterids</taxon>
        <taxon>campanulids</taxon>
        <taxon>Asterales</taxon>
        <taxon>Asteraceae</taxon>
        <taxon>Asteroideae</taxon>
        <taxon>Heliantheae alliance</taxon>
        <taxon>Millerieae</taxon>
        <taxon>Smallanthus</taxon>
    </lineage>
</organism>
<proteinExistence type="predicted"/>
<evidence type="ECO:0000313" key="1">
    <source>
        <dbReference type="EMBL" id="KAI3675165.1"/>
    </source>
</evidence>
<name>A0ACB8XUL7_9ASTR</name>